<organism evidence="1 2">
    <name type="scientific">Scutellospora calospora</name>
    <dbReference type="NCBI Taxonomy" id="85575"/>
    <lineage>
        <taxon>Eukaryota</taxon>
        <taxon>Fungi</taxon>
        <taxon>Fungi incertae sedis</taxon>
        <taxon>Mucoromycota</taxon>
        <taxon>Glomeromycotina</taxon>
        <taxon>Glomeromycetes</taxon>
        <taxon>Diversisporales</taxon>
        <taxon>Gigasporaceae</taxon>
        <taxon>Scutellospora</taxon>
    </lineage>
</organism>
<protein>
    <submittedName>
        <fullName evidence="1">2796_t:CDS:1</fullName>
    </submittedName>
</protein>
<comment type="caution">
    <text evidence="1">The sequence shown here is derived from an EMBL/GenBank/DDBJ whole genome shotgun (WGS) entry which is preliminary data.</text>
</comment>
<accession>A0ACA9JXD8</accession>
<gene>
    <name evidence="1" type="ORF">SCALOS_LOCUS633</name>
</gene>
<dbReference type="EMBL" id="CAJVPM010000315">
    <property type="protein sequence ID" value="CAG8441186.1"/>
    <property type="molecule type" value="Genomic_DNA"/>
</dbReference>
<evidence type="ECO:0000313" key="1">
    <source>
        <dbReference type="EMBL" id="CAG8441186.1"/>
    </source>
</evidence>
<evidence type="ECO:0000313" key="2">
    <source>
        <dbReference type="Proteomes" id="UP000789860"/>
    </source>
</evidence>
<dbReference type="Proteomes" id="UP000789860">
    <property type="component" value="Unassembled WGS sequence"/>
</dbReference>
<sequence length="173" mass="19628">MIKATDINYLRTSSINIGRFKSSHSTISDAPSIIDIINDDIDSTITKAPQDQYSSFKKSIDPVNANVEAALSYNNKEYHTIDANIKASPSNNNKKYDTTIKDYLSDEKQSDHENVNKSDNENATDLSYHLTNSLNIPLRIIDMNSEFEKLNQYHIAWPQPTRKEIAKKALAEF</sequence>
<name>A0ACA9JXD8_9GLOM</name>
<proteinExistence type="predicted"/>
<reference evidence="1" key="1">
    <citation type="submission" date="2021-06" db="EMBL/GenBank/DDBJ databases">
        <authorList>
            <person name="Kallberg Y."/>
            <person name="Tangrot J."/>
            <person name="Rosling A."/>
        </authorList>
    </citation>
    <scope>NUCLEOTIDE SEQUENCE</scope>
    <source>
        <strain evidence="1">AU212A</strain>
    </source>
</reference>
<keyword evidence="2" id="KW-1185">Reference proteome</keyword>